<proteinExistence type="predicted"/>
<evidence type="ECO:0000313" key="2">
    <source>
        <dbReference type="Proteomes" id="UP000235826"/>
    </source>
</evidence>
<gene>
    <name evidence="1" type="ORF">C1H87_07250</name>
</gene>
<accession>A0A2K9PNA9</accession>
<dbReference type="Proteomes" id="UP000235826">
    <property type="component" value="Chromosome"/>
</dbReference>
<evidence type="ECO:0000313" key="1">
    <source>
        <dbReference type="EMBL" id="AUP78516.1"/>
    </source>
</evidence>
<organism evidence="1 2">
    <name type="scientific">Flavivirga eckloniae</name>
    <dbReference type="NCBI Taxonomy" id="1803846"/>
    <lineage>
        <taxon>Bacteria</taxon>
        <taxon>Pseudomonadati</taxon>
        <taxon>Bacteroidota</taxon>
        <taxon>Flavobacteriia</taxon>
        <taxon>Flavobacteriales</taxon>
        <taxon>Flavobacteriaceae</taxon>
        <taxon>Flavivirga</taxon>
    </lineage>
</organism>
<dbReference type="EMBL" id="CP025791">
    <property type="protein sequence ID" value="AUP78516.1"/>
    <property type="molecule type" value="Genomic_DNA"/>
</dbReference>
<reference evidence="1 2" key="1">
    <citation type="submission" date="2018-01" db="EMBL/GenBank/DDBJ databases">
        <title>Complete genome sequence of Flavivirga eckloniae ECD14 isolated from seaweed Ecklonia cava.</title>
        <authorList>
            <person name="Lee J.H."/>
            <person name="Baik K.S."/>
            <person name="Seong C.N."/>
        </authorList>
    </citation>
    <scope>NUCLEOTIDE SEQUENCE [LARGE SCALE GENOMIC DNA]</scope>
    <source>
        <strain evidence="1 2">ECD14</strain>
    </source>
</reference>
<dbReference type="OrthoDB" id="6400902at2"/>
<dbReference type="AlphaFoldDB" id="A0A2K9PNA9"/>
<keyword evidence="2" id="KW-1185">Reference proteome</keyword>
<protein>
    <submittedName>
        <fullName evidence="1">Uncharacterized protein</fullName>
    </submittedName>
</protein>
<dbReference type="KEGG" id="fek:C1H87_07250"/>
<name>A0A2K9PNA9_9FLAO</name>
<dbReference type="RefSeq" id="WP_102755171.1">
    <property type="nucleotide sequence ID" value="NZ_CP025791.1"/>
</dbReference>
<sequence length="372" mass="43298">MIKSLGLIIVIMLFTLGFNLQLKSNTDPLFFTMPEEWKDLAKDSLIFNFSWNVDTIHNPQVFHNVRLLSSTKGEPKLFFSDIETPVCADGECRIASIKMYWNLLGNYVGYGIYPDNPLTKYDHDPFEYEDYAKLHQLLLDDNSVLKRKEITDLVDEKPVLLPNEASSVDIDAVSGATKKEIKASVVQGGLYSCYTFWHIVHGEVKEKMNSYLRSIYTDSLNNYFLYSNYEDYQSYALKQLTKEAYKTHSDQIVKIFEKGQPLLRIYILKKIPRSEFEKEHISEQFYNLFSKIDVNSRTYLIKRIGLAHPSVLEILSDHVSVMTKNQLKIYLKYLEADHKHMSSKIKSNLIEVSRSKSYAYNYLLKAFLEDME</sequence>